<dbReference type="WBParaSite" id="HPLM_0000056501-mRNA-1">
    <property type="protein sequence ID" value="HPLM_0000056501-mRNA-1"/>
    <property type="gene ID" value="HPLM_0000056501"/>
</dbReference>
<dbReference type="GO" id="GO:0005856">
    <property type="term" value="C:cytoskeleton"/>
    <property type="evidence" value="ECO:0007669"/>
    <property type="project" value="TreeGrafter"/>
</dbReference>
<sequence>MVANHPSPFPPFCLATSLLPIYVVIDTIYWELNVEKKRKVLHLKVQNLYRHTTPSDELEKELIWEIDQRISGLMKVISEKDSPDPETLVYGMTVINKTLRGIPDSDTYYDAVDTLEMLGMEEAMKSMVKLGNNELLEQCRLYERELSKEDERAENSDDDVNARMRYVCTRNIDGRGGFRFPSAKTVIVWLRIWFCNELVLIESRLIAKTLLVCSCVCHSFRASSQQTMHESDRRSVMRRRHQEARQRQEEHIAFAQSRNMFAKEKYGLLGGILRVPVQLQSLEPSSFQVKAPPPSFPTIFSPTESKTIEFPEPVFLGIWFTRPETIERDDGGGGFAALLQKRAAKSAEANRNAFAQKESEADIQWKKAAENLKSRPLIINDLDFSEFHAEEFEQDPLVMARLAQMAQDKGILPGGRMNGGVQGQGGGPPPPPPPLPGGVPPPPPPNFKRETSPGKNFERFPFIEYIRPSGTVGKGVLKLHWKPTSAEPPPVPSLKQKGSFWNKLDRPQIDANKLVQLFEAKHNKEVAVKKPVDAKPAVLQVLSMKRSQAISIVLTKLPPINVIPTAIMKFDSMVLNKDGIEKILKTMMPTAKEVEEIQEKQLQNPDMQLVSSRA</sequence>
<evidence type="ECO:0000313" key="4">
    <source>
        <dbReference type="Proteomes" id="UP000268014"/>
    </source>
</evidence>
<dbReference type="GO" id="GO:0005737">
    <property type="term" value="C:cytoplasm"/>
    <property type="evidence" value="ECO:0007669"/>
    <property type="project" value="TreeGrafter"/>
</dbReference>
<evidence type="ECO:0000259" key="2">
    <source>
        <dbReference type="PROSITE" id="PS51444"/>
    </source>
</evidence>
<organism evidence="5">
    <name type="scientific">Haemonchus placei</name>
    <name type="common">Barber's pole worm</name>
    <dbReference type="NCBI Taxonomy" id="6290"/>
    <lineage>
        <taxon>Eukaryota</taxon>
        <taxon>Metazoa</taxon>
        <taxon>Ecdysozoa</taxon>
        <taxon>Nematoda</taxon>
        <taxon>Chromadorea</taxon>
        <taxon>Rhabditida</taxon>
        <taxon>Rhabditina</taxon>
        <taxon>Rhabditomorpha</taxon>
        <taxon>Strongyloidea</taxon>
        <taxon>Trichostrongylidae</taxon>
        <taxon>Haemonchus</taxon>
    </lineage>
</organism>
<dbReference type="Pfam" id="PF24959">
    <property type="entry name" value="FH3_FHOD1-3"/>
    <property type="match status" value="1"/>
</dbReference>
<evidence type="ECO:0000256" key="1">
    <source>
        <dbReference type="SAM" id="MobiDB-lite"/>
    </source>
</evidence>
<reference evidence="5" key="1">
    <citation type="submission" date="2017-02" db="UniProtKB">
        <authorList>
            <consortium name="WormBaseParasite"/>
        </authorList>
    </citation>
    <scope>IDENTIFICATION</scope>
</reference>
<dbReference type="InterPro" id="IPR042201">
    <property type="entry name" value="FH2_Formin_sf"/>
</dbReference>
<keyword evidence="4" id="KW-1185">Reference proteome</keyword>
<proteinExistence type="predicted"/>
<gene>
    <name evidence="3" type="ORF">HPLM_LOCUS566</name>
</gene>
<dbReference type="Proteomes" id="UP000268014">
    <property type="component" value="Unassembled WGS sequence"/>
</dbReference>
<dbReference type="InterPro" id="IPR016024">
    <property type="entry name" value="ARM-type_fold"/>
</dbReference>
<dbReference type="PROSITE" id="PS51444">
    <property type="entry name" value="FH2"/>
    <property type="match status" value="1"/>
</dbReference>
<dbReference type="EMBL" id="UZAF01000431">
    <property type="protein sequence ID" value="VDO05746.1"/>
    <property type="molecule type" value="Genomic_DNA"/>
</dbReference>
<dbReference type="PANTHER" id="PTHR45920:SF4">
    <property type="entry name" value="FORMIN HOMOLOGY 2 DOMAIN CONTAINING, ISOFORM I"/>
    <property type="match status" value="1"/>
</dbReference>
<name>A0A0N4VTE8_HAEPC</name>
<dbReference type="InterPro" id="IPR011989">
    <property type="entry name" value="ARM-like"/>
</dbReference>
<dbReference type="OrthoDB" id="9806920at2759"/>
<reference evidence="3 4" key="2">
    <citation type="submission" date="2018-11" db="EMBL/GenBank/DDBJ databases">
        <authorList>
            <consortium name="Pathogen Informatics"/>
        </authorList>
    </citation>
    <scope>NUCLEOTIDE SEQUENCE [LARGE SCALE GENOMIC DNA]</scope>
    <source>
        <strain evidence="3 4">MHpl1</strain>
    </source>
</reference>
<dbReference type="Gene3D" id="1.25.10.10">
    <property type="entry name" value="Leucine-rich Repeat Variant"/>
    <property type="match status" value="1"/>
</dbReference>
<evidence type="ECO:0000313" key="5">
    <source>
        <dbReference type="WBParaSite" id="HPLM_0000056501-mRNA-1"/>
    </source>
</evidence>
<dbReference type="AlphaFoldDB" id="A0A0N4VTE8"/>
<dbReference type="InterPro" id="IPR056771">
    <property type="entry name" value="FH3_FHOD1-3-like"/>
</dbReference>
<dbReference type="Pfam" id="PF02181">
    <property type="entry name" value="FH2"/>
    <property type="match status" value="1"/>
</dbReference>
<protein>
    <submittedName>
        <fullName evidence="5">FH2 domain-containing protein</fullName>
    </submittedName>
</protein>
<dbReference type="InterPro" id="IPR015425">
    <property type="entry name" value="FH2_Formin"/>
</dbReference>
<evidence type="ECO:0000313" key="3">
    <source>
        <dbReference type="EMBL" id="VDO05746.1"/>
    </source>
</evidence>
<dbReference type="STRING" id="6290.A0A0N4VTE8"/>
<dbReference type="GO" id="GO:0030866">
    <property type="term" value="P:cortical actin cytoskeleton organization"/>
    <property type="evidence" value="ECO:0007669"/>
    <property type="project" value="TreeGrafter"/>
</dbReference>
<accession>A0A0N4VTE8</accession>
<feature type="region of interest" description="Disordered" evidence="1">
    <location>
        <begin position="410"/>
        <end position="453"/>
    </location>
</feature>
<feature type="compositionally biased region" description="Gly residues" evidence="1">
    <location>
        <begin position="412"/>
        <end position="426"/>
    </location>
</feature>
<dbReference type="Gene3D" id="1.20.58.2220">
    <property type="entry name" value="Formin, FH2 domain"/>
    <property type="match status" value="1"/>
</dbReference>
<dbReference type="PANTHER" id="PTHR45920">
    <property type="entry name" value="FORMIN HOMOLOGY 2 DOMAIN CONTAINING, ISOFORM I"/>
    <property type="match status" value="1"/>
</dbReference>
<dbReference type="SUPFAM" id="SSF48371">
    <property type="entry name" value="ARM repeat"/>
    <property type="match status" value="1"/>
</dbReference>
<feature type="domain" description="FH2" evidence="2">
    <location>
        <begin position="466"/>
        <end position="614"/>
    </location>
</feature>
<dbReference type="GO" id="GO:0051015">
    <property type="term" value="F:actin filament binding"/>
    <property type="evidence" value="ECO:0007669"/>
    <property type="project" value="TreeGrafter"/>
</dbReference>
<feature type="compositionally biased region" description="Pro residues" evidence="1">
    <location>
        <begin position="427"/>
        <end position="446"/>
    </location>
</feature>
<dbReference type="SUPFAM" id="SSF101447">
    <property type="entry name" value="Formin homology 2 domain (FH2 domain)"/>
    <property type="match status" value="1"/>
</dbReference>